<dbReference type="PROSITE" id="PS01088">
    <property type="entry name" value="CAP_1"/>
    <property type="match status" value="1"/>
</dbReference>
<accession>A0A2H0W7C0</accession>
<protein>
    <recommendedName>
        <fullName evidence="4">t-SNARE coiled-coil homology domain-containing protein</fullName>
    </recommendedName>
</protein>
<evidence type="ECO:0000313" key="2">
    <source>
        <dbReference type="EMBL" id="PIS07981.1"/>
    </source>
</evidence>
<proteinExistence type="predicted"/>
<reference evidence="3" key="1">
    <citation type="submission" date="2017-09" db="EMBL/GenBank/DDBJ databases">
        <title>Depth-based differentiation of microbial function through sediment-hosted aquifers and enrichment of novel symbionts in the deep terrestrial subsurface.</title>
        <authorList>
            <person name="Probst A.J."/>
            <person name="Ladd B."/>
            <person name="Jarett J.K."/>
            <person name="Geller-Mcgrath D.E."/>
            <person name="Sieber C.M.K."/>
            <person name="Emerson J.B."/>
            <person name="Anantharaman K."/>
            <person name="Thomas B.C."/>
            <person name="Malmstrom R."/>
            <person name="Stieglmeier M."/>
            <person name="Klingl A."/>
            <person name="Woyke T."/>
            <person name="Ryan C.M."/>
            <person name="Banfield J.F."/>
        </authorList>
    </citation>
    <scope>NUCLEOTIDE SEQUENCE [LARGE SCALE GENOMIC DNA]</scope>
</reference>
<feature type="coiled-coil region" evidence="1">
    <location>
        <begin position="30"/>
        <end position="64"/>
    </location>
</feature>
<evidence type="ECO:0008006" key="4">
    <source>
        <dbReference type="Google" id="ProtNLM"/>
    </source>
</evidence>
<comment type="caution">
    <text evidence="2">The sequence shown here is derived from an EMBL/GenBank/DDBJ whole genome shotgun (WGS) entry which is preliminary data.</text>
</comment>
<sequence>MPLNEKDLTQIKDIVTFAVDQSEMRVSGRLDKIVGRLDKVENRLEKVEENIDGLIETNQAFLDKFQDHEV</sequence>
<evidence type="ECO:0000313" key="3">
    <source>
        <dbReference type="Proteomes" id="UP000231382"/>
    </source>
</evidence>
<dbReference type="Gene3D" id="1.20.5.110">
    <property type="match status" value="1"/>
</dbReference>
<evidence type="ECO:0000256" key="1">
    <source>
        <dbReference type="SAM" id="Coils"/>
    </source>
</evidence>
<dbReference type="Proteomes" id="UP000231382">
    <property type="component" value="Unassembled WGS sequence"/>
</dbReference>
<dbReference type="InterPro" id="IPR018106">
    <property type="entry name" value="CAP_CS_N"/>
</dbReference>
<gene>
    <name evidence="2" type="ORF">COT78_00665</name>
</gene>
<dbReference type="AlphaFoldDB" id="A0A2H0W7C0"/>
<dbReference type="EMBL" id="PEZW01000006">
    <property type="protein sequence ID" value="PIS07981.1"/>
    <property type="molecule type" value="Genomic_DNA"/>
</dbReference>
<name>A0A2H0W7C0_9BACT</name>
<organism evidence="2 3">
    <name type="scientific">Candidatus Berkelbacteria bacterium CG10_big_fil_rev_8_21_14_0_10_43_13</name>
    <dbReference type="NCBI Taxonomy" id="1974514"/>
    <lineage>
        <taxon>Bacteria</taxon>
        <taxon>Candidatus Berkelbacteria</taxon>
    </lineage>
</organism>
<keyword evidence="1" id="KW-0175">Coiled coil</keyword>